<protein>
    <recommendedName>
        <fullName evidence="4">DUF4352 domain-containing protein</fullName>
    </recommendedName>
</protein>
<feature type="signal peptide" evidence="3">
    <location>
        <begin position="1"/>
        <end position="18"/>
    </location>
</feature>
<dbReference type="EMBL" id="CP022315">
    <property type="protein sequence ID" value="ASK62858.1"/>
    <property type="molecule type" value="Genomic_DNA"/>
</dbReference>
<dbReference type="RefSeq" id="WP_089062117.1">
    <property type="nucleotide sequence ID" value="NZ_CP022315.1"/>
</dbReference>
<sequence length="190" mass="21287">MKKILVLLFATLLLVVSACDDSDEASKSNDNDEKASETTGDNKKGEKLKDKRIYRIGETAEIFSSTYDFPYEVTVNSFKLTTDAVEGVTLADKGYDGSRNGKFAVVNVTIKNTSDRPFVPKEKISAQLLSESVAETSDDKFFKERNEELKPGEEVTGNLVYTHSFDDEVYFLTYEQKATTETKFELPVTN</sequence>
<evidence type="ECO:0000256" key="1">
    <source>
        <dbReference type="ARBA" id="ARBA00022729"/>
    </source>
</evidence>
<reference evidence="5 6" key="1">
    <citation type="submission" date="2017-07" db="EMBL/GenBank/DDBJ databases">
        <title>Virgibacillus sp. LM2416.</title>
        <authorList>
            <person name="Tak E.J."/>
            <person name="Bae J.-W."/>
        </authorList>
    </citation>
    <scope>NUCLEOTIDE SEQUENCE [LARGE SCALE GENOMIC DNA]</scope>
    <source>
        <strain evidence="5 6">LM2416</strain>
    </source>
</reference>
<feature type="domain" description="DUF4352" evidence="4">
    <location>
        <begin position="73"/>
        <end position="178"/>
    </location>
</feature>
<evidence type="ECO:0000313" key="5">
    <source>
        <dbReference type="EMBL" id="ASK62858.1"/>
    </source>
</evidence>
<dbReference type="PROSITE" id="PS51257">
    <property type="entry name" value="PROKAR_LIPOPROTEIN"/>
    <property type="match status" value="1"/>
</dbReference>
<dbReference type="InterPro" id="IPR029050">
    <property type="entry name" value="Immunoprotect_excell_Ig-like"/>
</dbReference>
<keyword evidence="1 3" id="KW-0732">Signal</keyword>
<name>A0A220U3W4_9BACI</name>
<feature type="compositionally biased region" description="Basic and acidic residues" evidence="2">
    <location>
        <begin position="24"/>
        <end position="44"/>
    </location>
</feature>
<accession>A0A220U3W4</accession>
<dbReference type="Proteomes" id="UP000198312">
    <property type="component" value="Chromosome"/>
</dbReference>
<dbReference type="Gene3D" id="2.60.40.1240">
    <property type="match status" value="1"/>
</dbReference>
<feature type="chain" id="PRO_5039144899" description="DUF4352 domain-containing protein" evidence="3">
    <location>
        <begin position="19"/>
        <end position="190"/>
    </location>
</feature>
<dbReference type="KEGG" id="vil:CFK37_12215"/>
<organism evidence="5 6">
    <name type="scientific">Virgibacillus phasianinus</name>
    <dbReference type="NCBI Taxonomy" id="2017483"/>
    <lineage>
        <taxon>Bacteria</taxon>
        <taxon>Bacillati</taxon>
        <taxon>Bacillota</taxon>
        <taxon>Bacilli</taxon>
        <taxon>Bacillales</taxon>
        <taxon>Bacillaceae</taxon>
        <taxon>Virgibacillus</taxon>
    </lineage>
</organism>
<dbReference type="OrthoDB" id="2705494at2"/>
<evidence type="ECO:0000259" key="4">
    <source>
        <dbReference type="Pfam" id="PF11611"/>
    </source>
</evidence>
<dbReference type="AlphaFoldDB" id="A0A220U3W4"/>
<dbReference type="InterPro" id="IPR029051">
    <property type="entry name" value="DUF4352"/>
</dbReference>
<dbReference type="Pfam" id="PF11611">
    <property type="entry name" value="DUF4352"/>
    <property type="match status" value="1"/>
</dbReference>
<evidence type="ECO:0000313" key="6">
    <source>
        <dbReference type="Proteomes" id="UP000198312"/>
    </source>
</evidence>
<evidence type="ECO:0000256" key="3">
    <source>
        <dbReference type="SAM" id="SignalP"/>
    </source>
</evidence>
<gene>
    <name evidence="5" type="ORF">CFK37_12215</name>
</gene>
<keyword evidence="6" id="KW-1185">Reference proteome</keyword>
<proteinExistence type="predicted"/>
<evidence type="ECO:0000256" key="2">
    <source>
        <dbReference type="SAM" id="MobiDB-lite"/>
    </source>
</evidence>
<feature type="region of interest" description="Disordered" evidence="2">
    <location>
        <begin position="22"/>
        <end position="44"/>
    </location>
</feature>